<proteinExistence type="predicted"/>
<keyword evidence="2 4" id="KW-0067">ATP-binding</keyword>
<sequence length="573" mass="59558">MTAPPLLRLDGVSKRFKGARRGAPPVQALDGVSLTLAPGRLLGLVGPDAGGKTTLMRIMAGLIEPDAGVVEVLGAPVAALDRGRVGYMPQGGALYAELSVQQNLELYARLRGVEPQENPERMEQLYALTGLAAFRDRPSGKLSGGMRQKLALACAVVAAPPLMLLDEPSVGVDPVSRREIWQLAQELAGPGSSIVWTTSILEDAERCDDVLLLHDGQVRYAGPPAGLAERAAGKVWFTPLPDAGRRQSLQSALERPDVVTASITGAGLRVVSRTGAAPAGAGWEPVAASAEEGFAATLDDGLPLAPSALAAGFPLRGTGANKAAIAAVGLTRRYGSFTAAQDISFTVAPGEIFGLLGPNGAGKSTTFRMLCGLLAPSSGRGTVAGRDLLTARAAAREAMGYMPQKFSLYGDLTVAANLKFIAGAYGLNGSAASEAIERVVGALGLEEYWASGAGLLPLGIKQRLALGAAVLHTPPVLFLDEPTSGVDPLVRREFWHHINAIAARGTAVLVTTHFMDEAENCDRLLLVNQSEAIAQGTPADLKRHASQRGGAAMLEEAFIALIMAQRAEAADAA</sequence>
<dbReference type="InterPro" id="IPR027417">
    <property type="entry name" value="P-loop_NTPase"/>
</dbReference>
<dbReference type="AlphaFoldDB" id="A0A918RFW3"/>
<organism evidence="4 5">
    <name type="scientific">Novosphingobium arvoryzae</name>
    <dbReference type="NCBI Taxonomy" id="1256514"/>
    <lineage>
        <taxon>Bacteria</taxon>
        <taxon>Pseudomonadati</taxon>
        <taxon>Pseudomonadota</taxon>
        <taxon>Alphaproteobacteria</taxon>
        <taxon>Sphingomonadales</taxon>
        <taxon>Sphingomonadaceae</taxon>
        <taxon>Novosphingobium</taxon>
    </lineage>
</organism>
<dbReference type="PANTHER" id="PTHR43038">
    <property type="entry name" value="ATP-BINDING CASSETTE, SUB-FAMILY H, MEMBER 1"/>
    <property type="match status" value="1"/>
</dbReference>
<keyword evidence="1" id="KW-0547">Nucleotide-binding</keyword>
<dbReference type="SUPFAM" id="SSF52540">
    <property type="entry name" value="P-loop containing nucleoside triphosphate hydrolases"/>
    <property type="match status" value="2"/>
</dbReference>
<reference evidence="4" key="2">
    <citation type="submission" date="2020-09" db="EMBL/GenBank/DDBJ databases">
        <authorList>
            <person name="Sun Q."/>
            <person name="Kim S."/>
        </authorList>
    </citation>
    <scope>NUCLEOTIDE SEQUENCE</scope>
    <source>
        <strain evidence="4">KCTC 32422</strain>
    </source>
</reference>
<dbReference type="PROSITE" id="PS00211">
    <property type="entry name" value="ABC_TRANSPORTER_1"/>
    <property type="match status" value="1"/>
</dbReference>
<feature type="domain" description="ABC transporter" evidence="3">
    <location>
        <begin position="325"/>
        <end position="554"/>
    </location>
</feature>
<dbReference type="InterPro" id="IPR003593">
    <property type="entry name" value="AAA+_ATPase"/>
</dbReference>
<evidence type="ECO:0000256" key="1">
    <source>
        <dbReference type="ARBA" id="ARBA00022741"/>
    </source>
</evidence>
<dbReference type="EMBL" id="BMZD01000003">
    <property type="protein sequence ID" value="GGZ95231.1"/>
    <property type="molecule type" value="Genomic_DNA"/>
</dbReference>
<dbReference type="Gene3D" id="3.40.50.300">
    <property type="entry name" value="P-loop containing nucleotide triphosphate hydrolases"/>
    <property type="match status" value="2"/>
</dbReference>
<accession>A0A918RFW3</accession>
<dbReference type="Pfam" id="PF00005">
    <property type="entry name" value="ABC_tran"/>
    <property type="match status" value="2"/>
</dbReference>
<dbReference type="CDD" id="cd03230">
    <property type="entry name" value="ABC_DR_subfamily_A"/>
    <property type="match status" value="1"/>
</dbReference>
<dbReference type="GO" id="GO:0016887">
    <property type="term" value="F:ATP hydrolysis activity"/>
    <property type="evidence" value="ECO:0007669"/>
    <property type="project" value="InterPro"/>
</dbReference>
<evidence type="ECO:0000259" key="3">
    <source>
        <dbReference type="PROSITE" id="PS50893"/>
    </source>
</evidence>
<dbReference type="InterPro" id="IPR003439">
    <property type="entry name" value="ABC_transporter-like_ATP-bd"/>
</dbReference>
<protein>
    <submittedName>
        <fullName evidence="4">Multidrug ABC transporter ATP-binding protein</fullName>
    </submittedName>
</protein>
<dbReference type="InterPro" id="IPR017871">
    <property type="entry name" value="ABC_transporter-like_CS"/>
</dbReference>
<comment type="caution">
    <text evidence="4">The sequence shown here is derived from an EMBL/GenBank/DDBJ whole genome shotgun (WGS) entry which is preliminary data.</text>
</comment>
<dbReference type="SMART" id="SM00382">
    <property type="entry name" value="AAA"/>
    <property type="match status" value="2"/>
</dbReference>
<dbReference type="PROSITE" id="PS50893">
    <property type="entry name" value="ABC_TRANSPORTER_2"/>
    <property type="match status" value="2"/>
</dbReference>
<name>A0A918RFW3_9SPHN</name>
<reference evidence="4" key="1">
    <citation type="journal article" date="2014" name="Int. J. Syst. Evol. Microbiol.">
        <title>Complete genome sequence of Corynebacterium casei LMG S-19264T (=DSM 44701T), isolated from a smear-ripened cheese.</title>
        <authorList>
            <consortium name="US DOE Joint Genome Institute (JGI-PGF)"/>
            <person name="Walter F."/>
            <person name="Albersmeier A."/>
            <person name="Kalinowski J."/>
            <person name="Ruckert C."/>
        </authorList>
    </citation>
    <scope>NUCLEOTIDE SEQUENCE</scope>
    <source>
        <strain evidence="4">KCTC 32422</strain>
    </source>
</reference>
<dbReference type="RefSeq" id="WP_189539921.1">
    <property type="nucleotide sequence ID" value="NZ_BMZD01000003.1"/>
</dbReference>
<dbReference type="Proteomes" id="UP000634139">
    <property type="component" value="Unassembled WGS sequence"/>
</dbReference>
<keyword evidence="5" id="KW-1185">Reference proteome</keyword>
<gene>
    <name evidence="4" type="ORF">GCM10011617_14060</name>
</gene>
<evidence type="ECO:0000313" key="5">
    <source>
        <dbReference type="Proteomes" id="UP000634139"/>
    </source>
</evidence>
<dbReference type="PANTHER" id="PTHR43038:SF3">
    <property type="entry name" value="ABC TRANSPORTER G FAMILY MEMBER 20 ISOFORM X1"/>
    <property type="match status" value="1"/>
</dbReference>
<evidence type="ECO:0000313" key="4">
    <source>
        <dbReference type="EMBL" id="GGZ95231.1"/>
    </source>
</evidence>
<evidence type="ECO:0000256" key="2">
    <source>
        <dbReference type="ARBA" id="ARBA00022840"/>
    </source>
</evidence>
<dbReference type="GO" id="GO:0005524">
    <property type="term" value="F:ATP binding"/>
    <property type="evidence" value="ECO:0007669"/>
    <property type="project" value="UniProtKB-KW"/>
</dbReference>
<feature type="domain" description="ABC transporter" evidence="3">
    <location>
        <begin position="7"/>
        <end position="240"/>
    </location>
</feature>